<gene>
    <name evidence="2" type="ORF">Maq22A_c24280</name>
</gene>
<feature type="compositionally biased region" description="Low complexity" evidence="1">
    <location>
        <begin position="16"/>
        <end position="30"/>
    </location>
</feature>
<reference evidence="3" key="2">
    <citation type="submission" date="2015-01" db="EMBL/GenBank/DDBJ databases">
        <title>Complete genome sequence of Methylobacterium aquaticum strain 22A.</title>
        <authorList>
            <person name="Tani A."/>
            <person name="Ogura Y."/>
            <person name="Hayashi T."/>
        </authorList>
    </citation>
    <scope>NUCLEOTIDE SEQUENCE [LARGE SCALE GENOMIC DNA]</scope>
    <source>
        <strain evidence="3">MA-22A</strain>
    </source>
</reference>
<dbReference type="KEGG" id="maqu:Maq22A_c24280"/>
<sequence length="90" mass="9501">MRASPHRMSAPMSHCQVATASGAAQAAASAPGGGPSRPVPRSRTQTSAAAEIVDCRCPQRVMQSLRAELWFCQSGVKVCPCGKTIYLEKL</sequence>
<dbReference type="Proteomes" id="UP000061432">
    <property type="component" value="Chromosome"/>
</dbReference>
<dbReference type="AlphaFoldDB" id="A0A0C6FX20"/>
<dbReference type="EMBL" id="AP014704">
    <property type="protein sequence ID" value="BAQ47785.1"/>
    <property type="molecule type" value="Genomic_DNA"/>
</dbReference>
<accession>A0A0C6FX20</accession>
<protein>
    <submittedName>
        <fullName evidence="2">Uncharacterized protein</fullName>
    </submittedName>
</protein>
<reference evidence="2 3" key="1">
    <citation type="journal article" date="2015" name="Genome Announc.">
        <title>Complete Genome Sequence of Methylobacterium aquaticum Strain 22A, Isolated from Racomitrium japonicum Moss.</title>
        <authorList>
            <person name="Tani A."/>
            <person name="Ogura Y."/>
            <person name="Hayashi T."/>
            <person name="Kimbara K."/>
        </authorList>
    </citation>
    <scope>NUCLEOTIDE SEQUENCE [LARGE SCALE GENOMIC DNA]</scope>
    <source>
        <strain evidence="2 3">MA-22A</strain>
    </source>
</reference>
<name>A0A0C6FX20_9HYPH</name>
<evidence type="ECO:0000256" key="1">
    <source>
        <dbReference type="SAM" id="MobiDB-lite"/>
    </source>
</evidence>
<proteinExistence type="predicted"/>
<organism evidence="2 3">
    <name type="scientific">Methylobacterium aquaticum</name>
    <dbReference type="NCBI Taxonomy" id="270351"/>
    <lineage>
        <taxon>Bacteria</taxon>
        <taxon>Pseudomonadati</taxon>
        <taxon>Pseudomonadota</taxon>
        <taxon>Alphaproteobacteria</taxon>
        <taxon>Hyphomicrobiales</taxon>
        <taxon>Methylobacteriaceae</taxon>
        <taxon>Methylobacterium</taxon>
    </lineage>
</organism>
<feature type="region of interest" description="Disordered" evidence="1">
    <location>
        <begin position="1"/>
        <end position="45"/>
    </location>
</feature>
<evidence type="ECO:0000313" key="3">
    <source>
        <dbReference type="Proteomes" id="UP000061432"/>
    </source>
</evidence>
<evidence type="ECO:0000313" key="2">
    <source>
        <dbReference type="EMBL" id="BAQ47785.1"/>
    </source>
</evidence>
<dbReference type="STRING" id="270351.Maq22A_c24280"/>